<keyword evidence="2" id="KW-0732">Signal</keyword>
<dbReference type="SUPFAM" id="SSF56925">
    <property type="entry name" value="OMPA-like"/>
    <property type="match status" value="1"/>
</dbReference>
<name>A0A178ID70_9BACT</name>
<sequence length="271" mass="30855">MKTTTASIRIMGALLITLGSTLAATAQTSPPTPQSVAPNYTPPKNDPKYYYQDEIQSRSRAWDFYLTVGYVFFDDVKMNNQTIYDWNPAVENYRTGNLKLDFDDSFSFGFGFAYNFNDKLSVGAEFSFSQPDYDATFYQTSGPTDDNGQTFRLSGDADVYTGNAFVQYNFMTGKFTPYVRGNVGFMYIDTGIPTGSPEYYWFWDYWWGGYDVYSSTPTQDDTYFSLGATAGLRYDFGNHVFGTLSYTADWVDTPREWSVNQRISVSVGWNY</sequence>
<feature type="region of interest" description="Disordered" evidence="1">
    <location>
        <begin position="26"/>
        <end position="47"/>
    </location>
</feature>
<dbReference type="AlphaFoldDB" id="A0A178ID70"/>
<evidence type="ECO:0000256" key="2">
    <source>
        <dbReference type="SAM" id="SignalP"/>
    </source>
</evidence>
<feature type="chain" id="PRO_5008088618" evidence="2">
    <location>
        <begin position="27"/>
        <end position="271"/>
    </location>
</feature>
<accession>A0A178ID70</accession>
<evidence type="ECO:0000256" key="1">
    <source>
        <dbReference type="SAM" id="MobiDB-lite"/>
    </source>
</evidence>
<dbReference type="EMBL" id="LRRQ01000185">
    <property type="protein sequence ID" value="OAM87105.1"/>
    <property type="molecule type" value="Genomic_DNA"/>
</dbReference>
<evidence type="ECO:0000313" key="4">
    <source>
        <dbReference type="Proteomes" id="UP000078486"/>
    </source>
</evidence>
<feature type="compositionally biased region" description="Polar residues" evidence="1">
    <location>
        <begin position="26"/>
        <end position="38"/>
    </location>
</feature>
<evidence type="ECO:0000313" key="3">
    <source>
        <dbReference type="EMBL" id="OAM87105.1"/>
    </source>
</evidence>
<reference evidence="3 4" key="1">
    <citation type="submission" date="2016-01" db="EMBL/GenBank/DDBJ databases">
        <title>High potential of lignocellulose degradation of a new Verrucomicrobia species.</title>
        <authorList>
            <person name="Wang Y."/>
            <person name="Shi Y."/>
            <person name="Qiu Z."/>
            <person name="Liu S."/>
            <person name="Yang H."/>
        </authorList>
    </citation>
    <scope>NUCLEOTIDE SEQUENCE [LARGE SCALE GENOMIC DNA]</scope>
    <source>
        <strain evidence="3 4">TSB47</strain>
    </source>
</reference>
<gene>
    <name evidence="3" type="ORF">AW736_24470</name>
</gene>
<proteinExistence type="predicted"/>
<feature type="signal peptide" evidence="2">
    <location>
        <begin position="1"/>
        <end position="26"/>
    </location>
</feature>
<dbReference type="RefSeq" id="WP_068772920.1">
    <property type="nucleotide sequence ID" value="NZ_CP109796.1"/>
</dbReference>
<dbReference type="InterPro" id="IPR011250">
    <property type="entry name" value="OMP/PagP_B-barrel"/>
</dbReference>
<dbReference type="Proteomes" id="UP000078486">
    <property type="component" value="Unassembled WGS sequence"/>
</dbReference>
<dbReference type="Gene3D" id="2.40.160.20">
    <property type="match status" value="1"/>
</dbReference>
<organism evidence="3 4">
    <name type="scientific">Termitidicoccus mucosus</name>
    <dbReference type="NCBI Taxonomy" id="1184151"/>
    <lineage>
        <taxon>Bacteria</taxon>
        <taxon>Pseudomonadati</taxon>
        <taxon>Verrucomicrobiota</taxon>
        <taxon>Opitutia</taxon>
        <taxon>Opitutales</taxon>
        <taxon>Opitutaceae</taxon>
        <taxon>Termitidicoccus</taxon>
    </lineage>
</organism>
<comment type="caution">
    <text evidence="3">The sequence shown here is derived from an EMBL/GenBank/DDBJ whole genome shotgun (WGS) entry which is preliminary data.</text>
</comment>
<keyword evidence="4" id="KW-1185">Reference proteome</keyword>
<protein>
    <submittedName>
        <fullName evidence="3">Uncharacterized protein</fullName>
    </submittedName>
</protein>
<dbReference type="OrthoDB" id="6077429at2"/>